<evidence type="ECO:0000313" key="2">
    <source>
        <dbReference type="EMBL" id="KAA6372324.1"/>
    </source>
</evidence>
<comment type="caution">
    <text evidence="2">The sequence shown here is derived from an EMBL/GenBank/DDBJ whole genome shotgun (WGS) entry which is preliminary data.</text>
</comment>
<dbReference type="Pfam" id="PF14214">
    <property type="entry name" value="Helitron_like_N"/>
    <property type="match status" value="1"/>
</dbReference>
<evidence type="ECO:0000259" key="1">
    <source>
        <dbReference type="Pfam" id="PF14214"/>
    </source>
</evidence>
<dbReference type="EMBL" id="SNRW01013686">
    <property type="protein sequence ID" value="KAA6372324.1"/>
    <property type="molecule type" value="Genomic_DNA"/>
</dbReference>
<dbReference type="Proteomes" id="UP000324800">
    <property type="component" value="Unassembled WGS sequence"/>
</dbReference>
<accession>A0A5J4UQ52</accession>
<organism evidence="2 3">
    <name type="scientific">Streblomastix strix</name>
    <dbReference type="NCBI Taxonomy" id="222440"/>
    <lineage>
        <taxon>Eukaryota</taxon>
        <taxon>Metamonada</taxon>
        <taxon>Preaxostyla</taxon>
        <taxon>Oxymonadida</taxon>
        <taxon>Streblomastigidae</taxon>
        <taxon>Streblomastix</taxon>
    </lineage>
</organism>
<reference evidence="2 3" key="1">
    <citation type="submission" date="2019-03" db="EMBL/GenBank/DDBJ databases">
        <title>Single cell metagenomics reveals metabolic interactions within the superorganism composed of flagellate Streblomastix strix and complex community of Bacteroidetes bacteria on its surface.</title>
        <authorList>
            <person name="Treitli S.C."/>
            <person name="Kolisko M."/>
            <person name="Husnik F."/>
            <person name="Keeling P."/>
            <person name="Hampl V."/>
        </authorList>
    </citation>
    <scope>NUCLEOTIDE SEQUENCE [LARGE SCALE GENOMIC DNA]</scope>
    <source>
        <strain evidence="2">ST1C</strain>
    </source>
</reference>
<proteinExistence type="predicted"/>
<dbReference type="GO" id="GO:0004386">
    <property type="term" value="F:helicase activity"/>
    <property type="evidence" value="ECO:0007669"/>
    <property type="project" value="UniProtKB-KW"/>
</dbReference>
<gene>
    <name evidence="2" type="ORF">EZS28_032149</name>
</gene>
<sequence length="416" mass="47891">MSKGEGPSDERLKHEANKQCDPELMLQLSNWMAENNPYAKTFNSMEQKIREEQENARQQNRVPLQFELKFIKKGTGLTDKVFCLPSANEIAAIGVPNDDDTFSEAAYSTFPINGKLQNLKLTDPNRDSMIFPLLFPYGVQGWTNGMPKITQIIYNNQNLDLNKMDNDDQDEDNDNEDLDIPAQDIQKHFVSLSEYYRFRLAAREGFSALHSSGKLFQEYILYAAISIISARLNWVQTHQKQLRVESYKGLRDYVDTIAQKENCLSGDKIILPASFEGGERSLSEHYHDSMTIMNFKGMADLFVTFTTNIHWKEITDLIGKIDPSDRPDIVCRVFLIKLKALMQDILHRHIFGVVIAYIYRIEFQKRGIPHAHILLTLRKEDKMRSPSDIDKYICAEIPNNCDSELKDLISRLMIHG</sequence>
<protein>
    <submittedName>
        <fullName evidence="2">Putative ATP-dependent DNA helicase PIF1</fullName>
    </submittedName>
</protein>
<feature type="non-terminal residue" evidence="2">
    <location>
        <position position="416"/>
    </location>
</feature>
<keyword evidence="2" id="KW-0067">ATP-binding</keyword>
<name>A0A5J4UQ52_9EUKA</name>
<dbReference type="InterPro" id="IPR025476">
    <property type="entry name" value="Helitron_helicase-like"/>
</dbReference>
<dbReference type="PANTHER" id="PTHR45786">
    <property type="entry name" value="DNA BINDING PROTEIN-LIKE"/>
    <property type="match status" value="1"/>
</dbReference>
<keyword evidence="2" id="KW-0347">Helicase</keyword>
<dbReference type="OrthoDB" id="1728974at2759"/>
<keyword evidence="2" id="KW-0547">Nucleotide-binding</keyword>
<keyword evidence="2" id="KW-0378">Hydrolase</keyword>
<dbReference type="PANTHER" id="PTHR45786:SF74">
    <property type="entry name" value="ATP-DEPENDENT DNA HELICASE"/>
    <property type="match status" value="1"/>
</dbReference>
<evidence type="ECO:0000313" key="3">
    <source>
        <dbReference type="Proteomes" id="UP000324800"/>
    </source>
</evidence>
<dbReference type="AlphaFoldDB" id="A0A5J4UQ52"/>
<feature type="domain" description="Helitron helicase-like" evidence="1">
    <location>
        <begin position="195"/>
        <end position="375"/>
    </location>
</feature>